<dbReference type="GO" id="GO:0000976">
    <property type="term" value="F:transcription cis-regulatory region binding"/>
    <property type="evidence" value="ECO:0007669"/>
    <property type="project" value="TreeGrafter"/>
</dbReference>
<keyword evidence="2 4" id="KW-0238">DNA-binding</keyword>
<dbReference type="OrthoDB" id="9814200at2"/>
<dbReference type="GO" id="GO:0003700">
    <property type="term" value="F:DNA-binding transcription factor activity"/>
    <property type="evidence" value="ECO:0007669"/>
    <property type="project" value="TreeGrafter"/>
</dbReference>
<keyword evidence="7" id="KW-1185">Reference proteome</keyword>
<dbReference type="RefSeq" id="WP_053997766.1">
    <property type="nucleotide sequence ID" value="NZ_JXMU01000002.1"/>
</dbReference>
<dbReference type="InterPro" id="IPR009057">
    <property type="entry name" value="Homeodomain-like_sf"/>
</dbReference>
<evidence type="ECO:0000256" key="1">
    <source>
        <dbReference type="ARBA" id="ARBA00023015"/>
    </source>
</evidence>
<name>A0A0N0E8R1_9HYPH</name>
<dbReference type="PROSITE" id="PS50977">
    <property type="entry name" value="HTH_TETR_2"/>
    <property type="match status" value="1"/>
</dbReference>
<organism evidence="6 7">
    <name type="scientific">Ahrensia marina</name>
    <dbReference type="NCBI Taxonomy" id="1514904"/>
    <lineage>
        <taxon>Bacteria</taxon>
        <taxon>Pseudomonadati</taxon>
        <taxon>Pseudomonadota</taxon>
        <taxon>Alphaproteobacteria</taxon>
        <taxon>Hyphomicrobiales</taxon>
        <taxon>Ahrensiaceae</taxon>
        <taxon>Ahrensia</taxon>
    </lineage>
</organism>
<dbReference type="InterPro" id="IPR041490">
    <property type="entry name" value="KstR2_TetR_C"/>
</dbReference>
<dbReference type="InterPro" id="IPR001647">
    <property type="entry name" value="HTH_TetR"/>
</dbReference>
<evidence type="ECO:0000259" key="5">
    <source>
        <dbReference type="PROSITE" id="PS50977"/>
    </source>
</evidence>
<feature type="domain" description="HTH tetR-type" evidence="5">
    <location>
        <begin position="10"/>
        <end position="70"/>
    </location>
</feature>
<dbReference type="SUPFAM" id="SSF46689">
    <property type="entry name" value="Homeodomain-like"/>
    <property type="match status" value="1"/>
</dbReference>
<dbReference type="PRINTS" id="PR00455">
    <property type="entry name" value="HTHTETR"/>
</dbReference>
<dbReference type="STRING" id="1514904.SU32_02640"/>
<dbReference type="SUPFAM" id="SSF48498">
    <property type="entry name" value="Tetracyclin repressor-like, C-terminal domain"/>
    <property type="match status" value="1"/>
</dbReference>
<protein>
    <submittedName>
        <fullName evidence="6">TetR family transcriptional regulator</fullName>
    </submittedName>
</protein>
<evidence type="ECO:0000256" key="2">
    <source>
        <dbReference type="ARBA" id="ARBA00023125"/>
    </source>
</evidence>
<evidence type="ECO:0000256" key="4">
    <source>
        <dbReference type="PROSITE-ProRule" id="PRU00335"/>
    </source>
</evidence>
<dbReference type="EMBL" id="JXMU01000002">
    <property type="protein sequence ID" value="KPB02651.1"/>
    <property type="molecule type" value="Genomic_DNA"/>
</dbReference>
<gene>
    <name evidence="6" type="ORF">SU32_02640</name>
</gene>
<evidence type="ECO:0000313" key="6">
    <source>
        <dbReference type="EMBL" id="KPB02651.1"/>
    </source>
</evidence>
<keyword evidence="1" id="KW-0805">Transcription regulation</keyword>
<accession>A0A0N0E8R1</accession>
<dbReference type="InterPro" id="IPR050109">
    <property type="entry name" value="HTH-type_TetR-like_transc_reg"/>
</dbReference>
<reference evidence="6 7" key="1">
    <citation type="submission" date="2015-01" db="EMBL/GenBank/DDBJ databases">
        <title>Ahrensia donghaiensis sp. nov., a novel dimethylsulphoniopropionate-cleavage bacterium isolated from seawater and emended descriptions of the genus Ahrensia and Ahrensia kielensis.</title>
        <authorList>
            <person name="Liu J."/>
        </authorList>
    </citation>
    <scope>NUCLEOTIDE SEQUENCE [LARGE SCALE GENOMIC DNA]</scope>
    <source>
        <strain evidence="6 7">LZD062</strain>
    </source>
</reference>
<dbReference type="Pfam" id="PF17932">
    <property type="entry name" value="TetR_C_24"/>
    <property type="match status" value="1"/>
</dbReference>
<dbReference type="InterPro" id="IPR036271">
    <property type="entry name" value="Tet_transcr_reg_TetR-rel_C_sf"/>
</dbReference>
<feature type="DNA-binding region" description="H-T-H motif" evidence="4">
    <location>
        <begin position="33"/>
        <end position="52"/>
    </location>
</feature>
<dbReference type="Pfam" id="PF00440">
    <property type="entry name" value="TetR_N"/>
    <property type="match status" value="1"/>
</dbReference>
<proteinExistence type="predicted"/>
<dbReference type="AlphaFoldDB" id="A0A0N0E8R1"/>
<dbReference type="Gene3D" id="1.10.357.10">
    <property type="entry name" value="Tetracycline Repressor, domain 2"/>
    <property type="match status" value="1"/>
</dbReference>
<comment type="caution">
    <text evidence="6">The sequence shown here is derived from an EMBL/GenBank/DDBJ whole genome shotgun (WGS) entry which is preliminary data.</text>
</comment>
<keyword evidence="3" id="KW-0804">Transcription</keyword>
<sequence length="201" mass="22369">MARKVGSVGSVTAEAILTEGCKLFARFGYAAVSMRQIAAAVGVQASAIYQHYPNKQEILVAILNAHMDALLKAWDDEVCDEDAAAALERFVRFHIRYHISRPDEVFLSYMELRSLEDQGFRIIERKRHTYESVAKTILRHGTEDGTFSVSDPHVAAMAILAMLTGVNTWYRSDGRLSQQKIEELYIGMVMGSVGLTAAPKE</sequence>
<dbReference type="Proteomes" id="UP000038011">
    <property type="component" value="Unassembled WGS sequence"/>
</dbReference>
<evidence type="ECO:0000313" key="7">
    <source>
        <dbReference type="Proteomes" id="UP000038011"/>
    </source>
</evidence>
<evidence type="ECO:0000256" key="3">
    <source>
        <dbReference type="ARBA" id="ARBA00023163"/>
    </source>
</evidence>
<dbReference type="PANTHER" id="PTHR30055">
    <property type="entry name" value="HTH-TYPE TRANSCRIPTIONAL REGULATOR RUTR"/>
    <property type="match status" value="1"/>
</dbReference>
<dbReference type="PATRIC" id="fig|1514904.3.peg.1732"/>
<dbReference type="PANTHER" id="PTHR30055:SF234">
    <property type="entry name" value="HTH-TYPE TRANSCRIPTIONAL REGULATOR BETI"/>
    <property type="match status" value="1"/>
</dbReference>